<feature type="region of interest" description="Disordered" evidence="1">
    <location>
        <begin position="118"/>
        <end position="184"/>
    </location>
</feature>
<reference evidence="2 3" key="1">
    <citation type="submission" date="2022-03" db="EMBL/GenBank/DDBJ databases">
        <title>Sinomonas sp. isolated from a soil.</title>
        <authorList>
            <person name="Han J."/>
            <person name="Kim D.-U."/>
        </authorList>
    </citation>
    <scope>NUCLEOTIDE SEQUENCE [LARGE SCALE GENOMIC DNA]</scope>
    <source>
        <strain evidence="2 3">5-5</strain>
    </source>
</reference>
<gene>
    <name evidence="2" type="ORF">L0M17_13505</name>
</gene>
<organism evidence="2 3">
    <name type="scientific">Sinomonas terrae</name>
    <dbReference type="NCBI Taxonomy" id="2908838"/>
    <lineage>
        <taxon>Bacteria</taxon>
        <taxon>Bacillati</taxon>
        <taxon>Actinomycetota</taxon>
        <taxon>Actinomycetes</taxon>
        <taxon>Micrococcales</taxon>
        <taxon>Micrococcaceae</taxon>
        <taxon>Sinomonas</taxon>
    </lineage>
</organism>
<evidence type="ECO:0000313" key="3">
    <source>
        <dbReference type="Proteomes" id="UP001202922"/>
    </source>
</evidence>
<evidence type="ECO:0008006" key="4">
    <source>
        <dbReference type="Google" id="ProtNLM"/>
    </source>
</evidence>
<evidence type="ECO:0000313" key="2">
    <source>
        <dbReference type="EMBL" id="MCH6470981.1"/>
    </source>
</evidence>
<name>A0ABS9U330_9MICC</name>
<feature type="compositionally biased region" description="Low complexity" evidence="1">
    <location>
        <begin position="118"/>
        <end position="129"/>
    </location>
</feature>
<proteinExistence type="predicted"/>
<evidence type="ECO:0000256" key="1">
    <source>
        <dbReference type="SAM" id="MobiDB-lite"/>
    </source>
</evidence>
<dbReference type="EMBL" id="JAKZBV010000001">
    <property type="protein sequence ID" value="MCH6470981.1"/>
    <property type="molecule type" value="Genomic_DNA"/>
</dbReference>
<sequence length="184" mass="19578">MSQPDLGALLADAKAARGWSFEAMSRACGGVPTGKRLFQLINSPLKNFPDPDTIRGLQKATGASATELVMAAARSLGLDVTEADPDALHVPGISGASDTARQALLEIGWEISALSAQAAATPSAAAPSRATREPTERKRPPRGASRRHSTELPENWQDLAAYRGPEEHLRRADEWDARGEESQG</sequence>
<feature type="compositionally biased region" description="Basic and acidic residues" evidence="1">
    <location>
        <begin position="164"/>
        <end position="184"/>
    </location>
</feature>
<keyword evidence="3" id="KW-1185">Reference proteome</keyword>
<protein>
    <recommendedName>
        <fullName evidence="4">HTH cro/C1-type domain-containing protein</fullName>
    </recommendedName>
</protein>
<comment type="caution">
    <text evidence="2">The sequence shown here is derived from an EMBL/GenBank/DDBJ whole genome shotgun (WGS) entry which is preliminary data.</text>
</comment>
<dbReference type="Proteomes" id="UP001202922">
    <property type="component" value="Unassembled WGS sequence"/>
</dbReference>
<dbReference type="RefSeq" id="WP_241054544.1">
    <property type="nucleotide sequence ID" value="NZ_JAKZBV010000001.1"/>
</dbReference>
<accession>A0ABS9U330</accession>